<comment type="caution">
    <text evidence="7">The sequence shown here is derived from an EMBL/GenBank/DDBJ whole genome shotgun (WGS) entry which is preliminary data.</text>
</comment>
<dbReference type="PANTHER" id="PTHR11236:SF49">
    <property type="entry name" value="ANTHRANILATE SYNTHASE COMPONENT 1"/>
    <property type="match status" value="1"/>
</dbReference>
<dbReference type="SUPFAM" id="SSF52317">
    <property type="entry name" value="Class I glutamine amidotransferase-like"/>
    <property type="match status" value="1"/>
</dbReference>
<dbReference type="InterPro" id="IPR005801">
    <property type="entry name" value="ADC_synthase"/>
</dbReference>
<sequence>MLLKELPQGDLQSEDAKNLFSRLIKANKPFACIYRPLSDAKDSFLLLEGKIEYSHSLSALDTISLEPTLSLKSDSFCTVDITSAEELSASQLIIIPFNQIAEKGFACHNDNEPVLIMNVETQARYQINNWGFIEGSKPIKAANIHFDVTDEDYSQIVEQVINDEISAGEGSNFVISRSLEGDIEDFSLQDVLSLFNQLLINECGSYWTWIVYTGDRYFVGSSPEQHIMVDGKDVTMNPISGTLKYPEKEIEQALYYFVDDKKEQNELFMVVDEELKMMSRICDSDITVIGPQLKMMSQVAHTEYFIRGSTSQTIQTILKESLFAPTVTGSPVQNASQVIKRREKRGRGYYSGVIGMIGVKNNQRYLDSTILIRAADITKNGHFRLTSGATIVRDSTPKNEAEETKAKLRGLMSSFFDEKKNINSTISTQLSEPVLSNIVAILQQRNHKVSSFWLDNSKKIALAPNCLPSITLIDMEDSFTEMIAYQLRYIGHNVTIVSWSESGARLPQLMNSGKTDILFIGPGPGDPNAVSHDKMATGRALITNRLKQNLPLIGTCLGHQLICAEFGLPIKRLPKTRQGMQYKVAIEHITCHVGFYNSFAAMHKLPHWFTPKYNRLVYLERLGKSEIIALKSNNVASIQFHNESFLTIDAFPIYNWMINNSIGCEGEFFKKSMC</sequence>
<evidence type="ECO:0000256" key="2">
    <source>
        <dbReference type="ARBA" id="ARBA00022962"/>
    </source>
</evidence>
<dbReference type="SUPFAM" id="SSF56322">
    <property type="entry name" value="ADC synthase"/>
    <property type="match status" value="1"/>
</dbReference>
<dbReference type="Pfam" id="PF00117">
    <property type="entry name" value="GATase"/>
    <property type="match status" value="1"/>
</dbReference>
<gene>
    <name evidence="7" type="ORF">Xish_02651</name>
</gene>
<dbReference type="Proteomes" id="UP000222168">
    <property type="component" value="Unassembled WGS sequence"/>
</dbReference>
<comment type="catalytic activity">
    <reaction evidence="4">
        <text>chorismate + L-glutamine = anthranilate + pyruvate + L-glutamate + H(+)</text>
        <dbReference type="Rhea" id="RHEA:21732"/>
        <dbReference type="ChEBI" id="CHEBI:15361"/>
        <dbReference type="ChEBI" id="CHEBI:15378"/>
        <dbReference type="ChEBI" id="CHEBI:16567"/>
        <dbReference type="ChEBI" id="CHEBI:29748"/>
        <dbReference type="ChEBI" id="CHEBI:29985"/>
        <dbReference type="ChEBI" id="CHEBI:58359"/>
        <dbReference type="EC" id="4.1.3.27"/>
    </reaction>
</comment>
<keyword evidence="3" id="KW-0456">Lyase</keyword>
<dbReference type="CDD" id="cd01743">
    <property type="entry name" value="GATase1_Anthranilate_Synthase"/>
    <property type="match status" value="1"/>
</dbReference>
<dbReference type="InterPro" id="IPR019999">
    <property type="entry name" value="Anth_synth_I-like"/>
</dbReference>
<dbReference type="InterPro" id="IPR029062">
    <property type="entry name" value="Class_I_gatase-like"/>
</dbReference>
<evidence type="ECO:0000313" key="8">
    <source>
        <dbReference type="Proteomes" id="UP000222168"/>
    </source>
</evidence>
<dbReference type="Pfam" id="PF00425">
    <property type="entry name" value="Chorismate_bind"/>
    <property type="match status" value="1"/>
</dbReference>
<dbReference type="Gene3D" id="3.60.120.10">
    <property type="entry name" value="Anthranilate synthase"/>
    <property type="match status" value="1"/>
</dbReference>
<dbReference type="InterPro" id="IPR017926">
    <property type="entry name" value="GATASE"/>
</dbReference>
<dbReference type="OrthoDB" id="8594609at2"/>
<accession>A0A2D0KJL9</accession>
<keyword evidence="8" id="KW-1185">Reference proteome</keyword>
<protein>
    <recommendedName>
        <fullName evidence="1">anthranilate synthase</fullName>
        <ecNumber evidence="1">4.1.3.27</ecNumber>
    </recommendedName>
</protein>
<organism evidence="7 8">
    <name type="scientific">Xenorhabdus ishibashii</name>
    <dbReference type="NCBI Taxonomy" id="1034471"/>
    <lineage>
        <taxon>Bacteria</taxon>
        <taxon>Pseudomonadati</taxon>
        <taxon>Pseudomonadota</taxon>
        <taxon>Gammaproteobacteria</taxon>
        <taxon>Enterobacterales</taxon>
        <taxon>Morganellaceae</taxon>
        <taxon>Xenorhabdus</taxon>
    </lineage>
</organism>
<evidence type="ECO:0000256" key="1">
    <source>
        <dbReference type="ARBA" id="ARBA00012266"/>
    </source>
</evidence>
<dbReference type="AlphaFoldDB" id="A0A2D0KJL9"/>
<evidence type="ECO:0000256" key="4">
    <source>
        <dbReference type="ARBA" id="ARBA00047683"/>
    </source>
</evidence>
<evidence type="ECO:0000259" key="6">
    <source>
        <dbReference type="Pfam" id="PF00425"/>
    </source>
</evidence>
<feature type="domain" description="Glutamine amidotransferase" evidence="5">
    <location>
        <begin position="472"/>
        <end position="649"/>
    </location>
</feature>
<dbReference type="PRINTS" id="PR00099">
    <property type="entry name" value="CPSGATASE"/>
</dbReference>
<evidence type="ECO:0000313" key="7">
    <source>
        <dbReference type="EMBL" id="PHM63407.1"/>
    </source>
</evidence>
<proteinExistence type="predicted"/>
<dbReference type="PRINTS" id="PR00096">
    <property type="entry name" value="GATASE"/>
</dbReference>
<dbReference type="PROSITE" id="PS51273">
    <property type="entry name" value="GATASE_TYPE_1"/>
    <property type="match status" value="1"/>
</dbReference>
<evidence type="ECO:0000259" key="5">
    <source>
        <dbReference type="Pfam" id="PF00117"/>
    </source>
</evidence>
<name>A0A2D0KJL9_9GAMM</name>
<keyword evidence="2" id="KW-0315">Glutamine amidotransferase</keyword>
<dbReference type="GO" id="GO:0000162">
    <property type="term" value="P:L-tryptophan biosynthetic process"/>
    <property type="evidence" value="ECO:0007669"/>
    <property type="project" value="TreeGrafter"/>
</dbReference>
<dbReference type="InterPro" id="IPR006221">
    <property type="entry name" value="TrpG/PapA_dom"/>
</dbReference>
<feature type="domain" description="Chorismate-utilising enzyme C-terminal" evidence="6">
    <location>
        <begin position="150"/>
        <end position="407"/>
    </location>
</feature>
<evidence type="ECO:0000256" key="3">
    <source>
        <dbReference type="ARBA" id="ARBA00023239"/>
    </source>
</evidence>
<dbReference type="GO" id="GO:0004049">
    <property type="term" value="F:anthranilate synthase activity"/>
    <property type="evidence" value="ECO:0007669"/>
    <property type="project" value="UniProtKB-EC"/>
</dbReference>
<dbReference type="Gene3D" id="3.40.50.880">
    <property type="match status" value="1"/>
</dbReference>
<reference evidence="7 8" key="1">
    <citation type="journal article" date="2017" name="Nat. Microbiol.">
        <title>Natural product diversity associated with the nematode symbionts Photorhabdus and Xenorhabdus.</title>
        <authorList>
            <person name="Tobias N.J."/>
            <person name="Wolff H."/>
            <person name="Djahanschiri B."/>
            <person name="Grundmann F."/>
            <person name="Kronenwerth M."/>
            <person name="Shi Y.M."/>
            <person name="Simonyi S."/>
            <person name="Grun P."/>
            <person name="Shapiro-Ilan D."/>
            <person name="Pidot S.J."/>
            <person name="Stinear T.P."/>
            <person name="Ebersberger I."/>
            <person name="Bode H.B."/>
        </authorList>
    </citation>
    <scope>NUCLEOTIDE SEQUENCE [LARGE SCALE GENOMIC DNA]</scope>
    <source>
        <strain evidence="7 8">DSM 22670</strain>
    </source>
</reference>
<dbReference type="PRINTS" id="PR00097">
    <property type="entry name" value="ANTSNTHASEII"/>
</dbReference>
<dbReference type="PANTHER" id="PTHR11236">
    <property type="entry name" value="AMINOBENZOATE/ANTHRANILATE SYNTHASE"/>
    <property type="match status" value="1"/>
</dbReference>
<dbReference type="EC" id="4.1.3.27" evidence="1"/>
<dbReference type="InterPro" id="IPR015890">
    <property type="entry name" value="Chorismate_C"/>
</dbReference>
<dbReference type="EMBL" id="NJAK01000001">
    <property type="protein sequence ID" value="PHM63407.1"/>
    <property type="molecule type" value="Genomic_DNA"/>
</dbReference>